<sequence length="239" mass="26927">MTSGTLCPQLSTVTNETLFITKDNVGELITSTDERTPGTSVTVGCNPGFTLTGDNQFSCRSDGTWSYSSEPSCSVDTVTAAPSQGSGRSIEDDTKILIGVVAAVAGLIIIILTIMICTIWYRDRKRRRDRRVLIENFDRKPPPRRPYVYETNYGSPKSVLSAPMYMPPDRRNEPRPGYSDYYDDIKRSRRVDNDNYSDPGKHKYVSTWVTRSSMGEANEYDKALVHSRRDPFLWRNVSG</sequence>
<dbReference type="InterPro" id="IPR000436">
    <property type="entry name" value="Sushi_SCR_CCP_dom"/>
</dbReference>
<keyword evidence="3" id="KW-0472">Membrane</keyword>
<dbReference type="InterPro" id="IPR035976">
    <property type="entry name" value="Sushi/SCR/CCP_sf"/>
</dbReference>
<gene>
    <name evidence="5" type="ORF">MAR_034538</name>
</gene>
<keyword evidence="1" id="KW-1015">Disulfide bond</keyword>
<accession>A0ABY7GGF9</accession>
<keyword evidence="3" id="KW-0812">Transmembrane</keyword>
<dbReference type="SMART" id="SM00032">
    <property type="entry name" value="CCP"/>
    <property type="match status" value="1"/>
</dbReference>
<feature type="domain" description="Sushi" evidence="4">
    <location>
        <begin position="7"/>
        <end position="73"/>
    </location>
</feature>
<evidence type="ECO:0000313" key="6">
    <source>
        <dbReference type="Proteomes" id="UP001164746"/>
    </source>
</evidence>
<proteinExistence type="predicted"/>
<name>A0ABY7GGF9_MYAAR</name>
<protein>
    <recommendedName>
        <fullName evidence="4">Sushi domain-containing protein</fullName>
    </recommendedName>
</protein>
<evidence type="ECO:0000256" key="2">
    <source>
        <dbReference type="SAM" id="MobiDB-lite"/>
    </source>
</evidence>
<dbReference type="Pfam" id="PF00084">
    <property type="entry name" value="Sushi"/>
    <property type="match status" value="1"/>
</dbReference>
<evidence type="ECO:0000256" key="3">
    <source>
        <dbReference type="SAM" id="Phobius"/>
    </source>
</evidence>
<organism evidence="5 6">
    <name type="scientific">Mya arenaria</name>
    <name type="common">Soft-shell clam</name>
    <dbReference type="NCBI Taxonomy" id="6604"/>
    <lineage>
        <taxon>Eukaryota</taxon>
        <taxon>Metazoa</taxon>
        <taxon>Spiralia</taxon>
        <taxon>Lophotrochozoa</taxon>
        <taxon>Mollusca</taxon>
        <taxon>Bivalvia</taxon>
        <taxon>Autobranchia</taxon>
        <taxon>Heteroconchia</taxon>
        <taxon>Euheterodonta</taxon>
        <taxon>Imparidentia</taxon>
        <taxon>Neoheterodontei</taxon>
        <taxon>Myida</taxon>
        <taxon>Myoidea</taxon>
        <taxon>Myidae</taxon>
        <taxon>Mya</taxon>
    </lineage>
</organism>
<keyword evidence="6" id="KW-1185">Reference proteome</keyword>
<feature type="region of interest" description="Disordered" evidence="2">
    <location>
        <begin position="160"/>
        <end position="180"/>
    </location>
</feature>
<feature type="transmembrane region" description="Helical" evidence="3">
    <location>
        <begin position="96"/>
        <end position="121"/>
    </location>
</feature>
<dbReference type="Proteomes" id="UP001164746">
    <property type="component" value="Chromosome 17"/>
</dbReference>
<evidence type="ECO:0000256" key="1">
    <source>
        <dbReference type="ARBA" id="ARBA00023157"/>
    </source>
</evidence>
<dbReference type="SUPFAM" id="SSF57535">
    <property type="entry name" value="Complement control module/SCR domain"/>
    <property type="match status" value="1"/>
</dbReference>
<dbReference type="CDD" id="cd00033">
    <property type="entry name" value="CCP"/>
    <property type="match status" value="1"/>
</dbReference>
<evidence type="ECO:0000259" key="4">
    <source>
        <dbReference type="SMART" id="SM00032"/>
    </source>
</evidence>
<reference evidence="5" key="1">
    <citation type="submission" date="2022-11" db="EMBL/GenBank/DDBJ databases">
        <title>Centuries of genome instability and evolution in soft-shell clam transmissible cancer (bioRxiv).</title>
        <authorList>
            <person name="Hart S.F.M."/>
            <person name="Yonemitsu M.A."/>
            <person name="Giersch R.M."/>
            <person name="Beal B.F."/>
            <person name="Arriagada G."/>
            <person name="Davis B.W."/>
            <person name="Ostrander E.A."/>
            <person name="Goff S.P."/>
            <person name="Metzger M.J."/>
        </authorList>
    </citation>
    <scope>NUCLEOTIDE SEQUENCE</scope>
    <source>
        <strain evidence="5">MELC-2E11</strain>
        <tissue evidence="5">Siphon/mantle</tissue>
    </source>
</reference>
<evidence type="ECO:0000313" key="5">
    <source>
        <dbReference type="EMBL" id="WAR31996.1"/>
    </source>
</evidence>
<dbReference type="EMBL" id="CP111028">
    <property type="protein sequence ID" value="WAR31996.1"/>
    <property type="molecule type" value="Genomic_DNA"/>
</dbReference>
<dbReference type="Gene3D" id="2.10.70.10">
    <property type="entry name" value="Complement Module, domain 1"/>
    <property type="match status" value="1"/>
</dbReference>
<keyword evidence="3" id="KW-1133">Transmembrane helix</keyword>